<reference evidence="2 3" key="1">
    <citation type="submission" date="2022-05" db="EMBL/GenBank/DDBJ databases">
        <title>Seasonal and diel survey of microbial diversity of the Tyrrhenian coast.</title>
        <authorList>
            <person name="Gattoni G."/>
            <person name="Corral P."/>
        </authorList>
    </citation>
    <scope>NUCLEOTIDE SEQUENCE [LARGE SCALE GENOMIC DNA]</scope>
    <source>
        <strain evidence="2 3">V10</strain>
    </source>
</reference>
<dbReference type="SUPFAM" id="SSF51735">
    <property type="entry name" value="NAD(P)-binding Rossmann-fold domains"/>
    <property type="match status" value="1"/>
</dbReference>
<dbReference type="Pfam" id="PF13380">
    <property type="entry name" value="CoA_binding_2"/>
    <property type="match status" value="1"/>
</dbReference>
<dbReference type="RefSeq" id="WP_249060834.1">
    <property type="nucleotide sequence ID" value="NZ_JALZWP010000027.1"/>
</dbReference>
<sequence>MQNASDATIHTILTVTRNIALVGFSANPARPSHDVARFLVANGYRVIPVNPGLAGQMFEGEPIRAKLSDCPADVELVDIFRRSDQVGPVVDEAIAHLPNLRAIWMQIGVHDPAAAERADAHGLSVVWNKCPKIEIPRLLA</sequence>
<gene>
    <name evidence="2" type="ORF">M3N55_15805</name>
</gene>
<proteinExistence type="predicted"/>
<dbReference type="InterPro" id="IPR036291">
    <property type="entry name" value="NAD(P)-bd_dom_sf"/>
</dbReference>
<comment type="caution">
    <text evidence="2">The sequence shown here is derived from an EMBL/GenBank/DDBJ whole genome shotgun (WGS) entry which is preliminary data.</text>
</comment>
<dbReference type="PANTHER" id="PTHR33303:SF2">
    <property type="entry name" value="COA-BINDING DOMAIN-CONTAINING PROTEIN"/>
    <property type="match status" value="1"/>
</dbReference>
<keyword evidence="3" id="KW-1185">Reference proteome</keyword>
<dbReference type="Gene3D" id="3.40.50.720">
    <property type="entry name" value="NAD(P)-binding Rossmann-like Domain"/>
    <property type="match status" value="1"/>
</dbReference>
<evidence type="ECO:0000259" key="1">
    <source>
        <dbReference type="SMART" id="SM00881"/>
    </source>
</evidence>
<accession>A0ABT0M5Q5</accession>
<feature type="domain" description="CoA-binding" evidence="1">
    <location>
        <begin position="12"/>
        <end position="109"/>
    </location>
</feature>
<evidence type="ECO:0000313" key="3">
    <source>
        <dbReference type="Proteomes" id="UP001202550"/>
    </source>
</evidence>
<dbReference type="EMBL" id="JALZWP010000027">
    <property type="protein sequence ID" value="MCL1630186.1"/>
    <property type="molecule type" value="Genomic_DNA"/>
</dbReference>
<dbReference type="PANTHER" id="PTHR33303">
    <property type="entry name" value="CYTOPLASMIC PROTEIN-RELATED"/>
    <property type="match status" value="1"/>
</dbReference>
<name>A0ABT0M5Q5_9RHOB</name>
<dbReference type="SMART" id="SM00881">
    <property type="entry name" value="CoA_binding"/>
    <property type="match status" value="1"/>
</dbReference>
<dbReference type="InterPro" id="IPR003781">
    <property type="entry name" value="CoA-bd"/>
</dbReference>
<evidence type="ECO:0000313" key="2">
    <source>
        <dbReference type="EMBL" id="MCL1630186.1"/>
    </source>
</evidence>
<organism evidence="2 3">
    <name type="scientific">Roseinatronobacter domitianus</name>
    <dbReference type="NCBI Taxonomy" id="2940293"/>
    <lineage>
        <taxon>Bacteria</taxon>
        <taxon>Pseudomonadati</taxon>
        <taxon>Pseudomonadota</taxon>
        <taxon>Alphaproteobacteria</taxon>
        <taxon>Rhodobacterales</taxon>
        <taxon>Paracoccaceae</taxon>
        <taxon>Roseinatronobacter</taxon>
    </lineage>
</organism>
<protein>
    <submittedName>
        <fullName evidence="2">CoA-binding protein</fullName>
    </submittedName>
</protein>
<dbReference type="Proteomes" id="UP001202550">
    <property type="component" value="Unassembled WGS sequence"/>
</dbReference>